<dbReference type="Gene3D" id="2.170.16.10">
    <property type="entry name" value="Hedgehog/Intein (Hint) domain"/>
    <property type="match status" value="1"/>
</dbReference>
<dbReference type="EMBL" id="JACIJM010000004">
    <property type="protein sequence ID" value="MBB5721926.1"/>
    <property type="molecule type" value="Genomic_DNA"/>
</dbReference>
<dbReference type="InterPro" id="IPR036844">
    <property type="entry name" value="Hint_dom_sf"/>
</dbReference>
<feature type="domain" description="Hedgehog/Intein (Hint)" evidence="1">
    <location>
        <begin position="239"/>
        <end position="385"/>
    </location>
</feature>
<dbReference type="InterPro" id="IPR028992">
    <property type="entry name" value="Hedgehog/Intein_dom"/>
</dbReference>
<keyword evidence="3" id="KW-1185">Reference proteome</keyword>
<protein>
    <recommendedName>
        <fullName evidence="1">Hedgehog/Intein (Hint) domain-containing protein</fullName>
    </recommendedName>
</protein>
<evidence type="ECO:0000313" key="3">
    <source>
        <dbReference type="Proteomes" id="UP000535415"/>
    </source>
</evidence>
<reference evidence="2 3" key="1">
    <citation type="submission" date="2020-08" db="EMBL/GenBank/DDBJ databases">
        <title>Genomic Encyclopedia of Type Strains, Phase IV (KMG-IV): sequencing the most valuable type-strain genomes for metagenomic binning, comparative biology and taxonomic classification.</title>
        <authorList>
            <person name="Goeker M."/>
        </authorList>
    </citation>
    <scope>NUCLEOTIDE SEQUENCE [LARGE SCALE GENOMIC DNA]</scope>
    <source>
        <strain evidence="2 3">DSM 101064</strain>
    </source>
</reference>
<evidence type="ECO:0000259" key="1">
    <source>
        <dbReference type="Pfam" id="PF13403"/>
    </source>
</evidence>
<dbReference type="SUPFAM" id="SSF51294">
    <property type="entry name" value="Hedgehog/intein (Hint) domain"/>
    <property type="match status" value="1"/>
</dbReference>
<comment type="caution">
    <text evidence="2">The sequence shown here is derived from an EMBL/GenBank/DDBJ whole genome shotgun (WGS) entry which is preliminary data.</text>
</comment>
<dbReference type="AlphaFoldDB" id="A0A7W9BJZ8"/>
<sequence>MALIDVALAQPDVVFVDTTTSPDFTDLDNAGVPTADTAVFYGNSGLNLSTVVGSNTLSNGYTVATGGADLIVDPSMLDLGTFTSTTLIIDGDSSITLNAGGVSLASVLSSLMNNAVFAFSGSGDGVLTYVPPNLGLLASTTINVEEMGAGDQIVIPIPGNGYVLEPNAYTLRESGSSWDGTHLTLMNGDFLNQIFVNIAMTPAEYALYSANKAAYLNADGADTFTFPGNDDADPDYEVPCFTRGTMITTPDGPRAVEDLGVGDKVTTQGGGIEEIRWIKSRALSKLDLLMHPKLGPIRIKAGALGENKPTQDLCVSRQHRMLVRSKITERMFHESEILVAAVHLLDMDGIEVADDFAEVEYFHILFDKHEVVIANGAETESLYLGPQAIKCVSKAARDEIFTLFPELRTTSDIIPDMARLMPKGHKARRLVERHIKNRRCLVE</sequence>
<accession>A0A7W9BJZ8</accession>
<evidence type="ECO:0000313" key="2">
    <source>
        <dbReference type="EMBL" id="MBB5721926.1"/>
    </source>
</evidence>
<dbReference type="Proteomes" id="UP000535415">
    <property type="component" value="Unassembled WGS sequence"/>
</dbReference>
<gene>
    <name evidence="2" type="ORF">FHS72_001550</name>
</gene>
<dbReference type="Pfam" id="PF13403">
    <property type="entry name" value="Hint_2"/>
    <property type="match status" value="1"/>
</dbReference>
<proteinExistence type="predicted"/>
<organism evidence="2 3">
    <name type="scientific">Yoonia ponticola</name>
    <dbReference type="NCBI Taxonomy" id="1524255"/>
    <lineage>
        <taxon>Bacteria</taxon>
        <taxon>Pseudomonadati</taxon>
        <taxon>Pseudomonadota</taxon>
        <taxon>Alphaproteobacteria</taxon>
        <taxon>Rhodobacterales</taxon>
        <taxon>Paracoccaceae</taxon>
        <taxon>Yoonia</taxon>
    </lineage>
</organism>
<dbReference type="RefSeq" id="WP_246414574.1">
    <property type="nucleotide sequence ID" value="NZ_JACIJM010000004.1"/>
</dbReference>
<name>A0A7W9BJZ8_9RHOB</name>